<dbReference type="Proteomes" id="UP000570016">
    <property type="component" value="Unassembled WGS sequence"/>
</dbReference>
<organism evidence="3 4">
    <name type="scientific">Rhynochetos jubatus</name>
    <name type="common">kagu</name>
    <dbReference type="NCBI Taxonomy" id="54386"/>
    <lineage>
        <taxon>Eukaryota</taxon>
        <taxon>Metazoa</taxon>
        <taxon>Chordata</taxon>
        <taxon>Craniata</taxon>
        <taxon>Vertebrata</taxon>
        <taxon>Euteleostomi</taxon>
        <taxon>Archelosauria</taxon>
        <taxon>Archosauria</taxon>
        <taxon>Dinosauria</taxon>
        <taxon>Saurischia</taxon>
        <taxon>Theropoda</taxon>
        <taxon>Coelurosauria</taxon>
        <taxon>Aves</taxon>
        <taxon>Neognathae</taxon>
        <taxon>Neoaves</taxon>
        <taxon>Phaethontimorphae</taxon>
        <taxon>Eurypygiformes</taxon>
        <taxon>Rhynochetidae</taxon>
        <taxon>Rhynochetos</taxon>
    </lineage>
</organism>
<feature type="non-terminal residue" evidence="3">
    <location>
        <position position="1"/>
    </location>
</feature>
<name>A0A7K6SB95_9AVES</name>
<feature type="compositionally biased region" description="Basic and acidic residues" evidence="1">
    <location>
        <begin position="133"/>
        <end position="143"/>
    </location>
</feature>
<sequence length="143" mass="15605">RLRCQRVLAFRDGVFQTATVKQFRGGRDLGLQFPGERQVVFLDGGGIFGDPPGIIFDSTPPVSSLGIGVAVCARLDPTVSVFRPGTVVEISSDPPSYRIRFAPPPASSPPVWIPRSGLRLLRPPWIPEDDPDPVSRREEEEAA</sequence>
<dbReference type="EMBL" id="VZRY01006016">
    <property type="protein sequence ID" value="NWW95582.1"/>
    <property type="molecule type" value="Genomic_DNA"/>
</dbReference>
<accession>A0A7K6SB95</accession>
<feature type="non-terminal residue" evidence="3">
    <location>
        <position position="143"/>
    </location>
</feature>
<evidence type="ECO:0000313" key="4">
    <source>
        <dbReference type="Proteomes" id="UP000570016"/>
    </source>
</evidence>
<dbReference type="Pfam" id="PF16090">
    <property type="entry name" value="DUF4819"/>
    <property type="match status" value="1"/>
</dbReference>
<evidence type="ECO:0000313" key="3">
    <source>
        <dbReference type="EMBL" id="NWW95582.1"/>
    </source>
</evidence>
<keyword evidence="4" id="KW-1185">Reference proteome</keyword>
<protein>
    <submittedName>
        <fullName evidence="3">CIC protein</fullName>
    </submittedName>
</protein>
<reference evidence="3 4" key="1">
    <citation type="submission" date="2019-09" db="EMBL/GenBank/DDBJ databases">
        <title>Bird 10,000 Genomes (B10K) Project - Family phase.</title>
        <authorList>
            <person name="Zhang G."/>
        </authorList>
    </citation>
    <scope>NUCLEOTIDE SEQUENCE [LARGE SCALE GENOMIC DNA]</scope>
    <source>
        <strain evidence="3">B10K-DU-029-58</strain>
        <tissue evidence="3">Muscle</tissue>
    </source>
</reference>
<feature type="domain" description="Protein capicua homolog-like" evidence="2">
    <location>
        <begin position="54"/>
        <end position="128"/>
    </location>
</feature>
<gene>
    <name evidence="3" type="primary">Cic</name>
    <name evidence="3" type="ORF">RHYJUB_R14891</name>
</gene>
<dbReference type="InterPro" id="IPR032147">
    <property type="entry name" value="Cic_dom"/>
</dbReference>
<comment type="caution">
    <text evidence="3">The sequence shown here is derived from an EMBL/GenBank/DDBJ whole genome shotgun (WGS) entry which is preliminary data.</text>
</comment>
<evidence type="ECO:0000259" key="2">
    <source>
        <dbReference type="Pfam" id="PF16090"/>
    </source>
</evidence>
<dbReference type="OrthoDB" id="10051111at2759"/>
<feature type="region of interest" description="Disordered" evidence="1">
    <location>
        <begin position="123"/>
        <end position="143"/>
    </location>
</feature>
<dbReference type="AlphaFoldDB" id="A0A7K6SB95"/>
<evidence type="ECO:0000256" key="1">
    <source>
        <dbReference type="SAM" id="MobiDB-lite"/>
    </source>
</evidence>
<proteinExistence type="predicted"/>